<proteinExistence type="inferred from homology"/>
<dbReference type="EC" id="2.3.1.225" evidence="11"/>
<gene>
    <name evidence="13" type="ORF">J8A68_004995</name>
</gene>
<evidence type="ECO:0000256" key="9">
    <source>
        <dbReference type="ARBA" id="ARBA00038298"/>
    </source>
</evidence>
<organism evidence="13 14">
    <name type="scientific">[Candida] subhashii</name>
    <dbReference type="NCBI Taxonomy" id="561895"/>
    <lineage>
        <taxon>Eukaryota</taxon>
        <taxon>Fungi</taxon>
        <taxon>Dikarya</taxon>
        <taxon>Ascomycota</taxon>
        <taxon>Saccharomycotina</taxon>
        <taxon>Pichiomycetes</taxon>
        <taxon>Debaryomycetaceae</taxon>
        <taxon>Spathaspora</taxon>
    </lineage>
</organism>
<dbReference type="GO" id="GO:0005794">
    <property type="term" value="C:Golgi apparatus"/>
    <property type="evidence" value="ECO:0007669"/>
    <property type="project" value="TreeGrafter"/>
</dbReference>
<feature type="transmembrane region" description="Helical" evidence="11">
    <location>
        <begin position="12"/>
        <end position="37"/>
    </location>
</feature>
<feature type="transmembrane region" description="Helical" evidence="11">
    <location>
        <begin position="191"/>
        <end position="214"/>
    </location>
</feature>
<protein>
    <recommendedName>
        <fullName evidence="11">Palmitoyltransferase</fullName>
        <ecNumber evidence="11">2.3.1.225</ecNumber>
    </recommendedName>
</protein>
<evidence type="ECO:0000256" key="2">
    <source>
        <dbReference type="ARBA" id="ARBA00022679"/>
    </source>
</evidence>
<dbReference type="GO" id="GO:0006612">
    <property type="term" value="P:protein targeting to membrane"/>
    <property type="evidence" value="ECO:0007669"/>
    <property type="project" value="TreeGrafter"/>
</dbReference>
<evidence type="ECO:0000256" key="3">
    <source>
        <dbReference type="ARBA" id="ARBA00022692"/>
    </source>
</evidence>
<dbReference type="PROSITE" id="PS50216">
    <property type="entry name" value="DHHC"/>
    <property type="match status" value="1"/>
</dbReference>
<dbReference type="InterPro" id="IPR039859">
    <property type="entry name" value="PFA4/ZDH16/20/ERF2-like"/>
</dbReference>
<dbReference type="InterPro" id="IPR001594">
    <property type="entry name" value="Palmitoyltrfase_DHHC"/>
</dbReference>
<comment type="caution">
    <text evidence="13">The sequence shown here is derived from an EMBL/GenBank/DDBJ whole genome shotgun (WGS) entry which is preliminary data.</text>
</comment>
<keyword evidence="8 11" id="KW-0012">Acyltransferase</keyword>
<comment type="catalytic activity">
    <reaction evidence="10 11">
        <text>L-cysteinyl-[protein] + hexadecanoyl-CoA = S-hexadecanoyl-L-cysteinyl-[protein] + CoA</text>
        <dbReference type="Rhea" id="RHEA:36683"/>
        <dbReference type="Rhea" id="RHEA-COMP:10131"/>
        <dbReference type="Rhea" id="RHEA-COMP:11032"/>
        <dbReference type="ChEBI" id="CHEBI:29950"/>
        <dbReference type="ChEBI" id="CHEBI:57287"/>
        <dbReference type="ChEBI" id="CHEBI:57379"/>
        <dbReference type="ChEBI" id="CHEBI:74151"/>
        <dbReference type="EC" id="2.3.1.225"/>
    </reaction>
</comment>
<feature type="transmembrane region" description="Helical" evidence="11">
    <location>
        <begin position="160"/>
        <end position="179"/>
    </location>
</feature>
<evidence type="ECO:0000259" key="12">
    <source>
        <dbReference type="Pfam" id="PF01529"/>
    </source>
</evidence>
<accession>A0A8J5Q8V9</accession>
<dbReference type="Pfam" id="PF01529">
    <property type="entry name" value="DHHC"/>
    <property type="match status" value="1"/>
</dbReference>
<dbReference type="PANTHER" id="PTHR22883:SF23">
    <property type="entry name" value="PALMITOYLTRANSFERASE ZDHHC6"/>
    <property type="match status" value="1"/>
</dbReference>
<comment type="domain">
    <text evidence="11">The DHHC domain is required for palmitoyltransferase activity.</text>
</comment>
<dbReference type="GO" id="GO:0019706">
    <property type="term" value="F:protein-cysteine S-palmitoyltransferase activity"/>
    <property type="evidence" value="ECO:0007669"/>
    <property type="project" value="UniProtKB-EC"/>
</dbReference>
<evidence type="ECO:0000256" key="5">
    <source>
        <dbReference type="ARBA" id="ARBA00023136"/>
    </source>
</evidence>
<evidence type="ECO:0000256" key="10">
    <source>
        <dbReference type="ARBA" id="ARBA00048048"/>
    </source>
</evidence>
<comment type="similarity">
    <text evidence="9">Belongs to the DHHC palmitoyltransferase family. PFA5 subfamily.</text>
</comment>
<evidence type="ECO:0000256" key="4">
    <source>
        <dbReference type="ARBA" id="ARBA00022989"/>
    </source>
</evidence>
<name>A0A8J5Q8V9_9ASCO</name>
<feature type="domain" description="Palmitoyltransferase DHHC" evidence="12">
    <location>
        <begin position="111"/>
        <end position="226"/>
    </location>
</feature>
<evidence type="ECO:0000256" key="6">
    <source>
        <dbReference type="ARBA" id="ARBA00023139"/>
    </source>
</evidence>
<sequence>MVLDSPLFKNHLLQQIVPILIIIGLGYLDFACGYALGYKEIYRHDSKRIAVTLWCLLGISNFNTLLYWALVFIIGPGKAPSFPPLNIYNEPENDELIPLPDLFFCDESGYPYYCSHSKSIKIERSFFSKHVGYNVLKFDHYCIWIGYPLGQANYLVFIKYMFWFLSYFIIILVFTAMYTRASISRGEIDHNFIVLLFMSGFWIIMITTLSIAHYRYICFNMTTLDDLALGQSKRYNHWKSRGGVDSSVRPPTRIETGRRFVNVKKGDMRYIVEYNVQERPFDMGIKKNWMNLILNGNRNHGKSDDWYSYLRLRLAFFVLIVPYIDIPLCFRSRRDGTLKINDNEAVRSKPDELLRQYEYYSDVVNDKFREFINRKIDDGDCYPPRYLGKQETSVSSEDVQ</sequence>
<keyword evidence="14" id="KW-1185">Reference proteome</keyword>
<keyword evidence="3 11" id="KW-0812">Transmembrane</keyword>
<dbReference type="PANTHER" id="PTHR22883">
    <property type="entry name" value="ZINC FINGER DHHC DOMAIN CONTAINING PROTEIN"/>
    <property type="match status" value="1"/>
</dbReference>
<keyword evidence="2 11" id="KW-0808">Transferase</keyword>
<dbReference type="OrthoDB" id="331948at2759"/>
<evidence type="ECO:0000313" key="14">
    <source>
        <dbReference type="Proteomes" id="UP000694255"/>
    </source>
</evidence>
<dbReference type="RefSeq" id="XP_049261769.1">
    <property type="nucleotide sequence ID" value="XM_049409014.1"/>
</dbReference>
<keyword evidence="4 11" id="KW-1133">Transmembrane helix</keyword>
<dbReference type="EMBL" id="JAGSYN010000218">
    <property type="protein sequence ID" value="KAG7661536.1"/>
    <property type="molecule type" value="Genomic_DNA"/>
</dbReference>
<comment type="subcellular location">
    <subcellularLocation>
        <location evidence="1">Membrane</location>
        <topology evidence="1">Multi-pass membrane protein</topology>
    </subcellularLocation>
</comment>
<evidence type="ECO:0000256" key="8">
    <source>
        <dbReference type="ARBA" id="ARBA00023315"/>
    </source>
</evidence>
<dbReference type="GO" id="GO:0005783">
    <property type="term" value="C:endoplasmic reticulum"/>
    <property type="evidence" value="ECO:0007669"/>
    <property type="project" value="TreeGrafter"/>
</dbReference>
<reference evidence="13 14" key="1">
    <citation type="journal article" date="2021" name="DNA Res.">
        <title>Genome analysis of Candida subhashii reveals its hybrid nature and dual mitochondrial genome conformations.</title>
        <authorList>
            <person name="Mixao V."/>
            <person name="Hegedusova E."/>
            <person name="Saus E."/>
            <person name="Pryszcz L.P."/>
            <person name="Cillingova A."/>
            <person name="Nosek J."/>
            <person name="Gabaldon T."/>
        </authorList>
    </citation>
    <scope>NUCLEOTIDE SEQUENCE [LARGE SCALE GENOMIC DNA]</scope>
    <source>
        <strain evidence="13 14">CBS 10753</strain>
    </source>
</reference>
<keyword evidence="5 11" id="KW-0472">Membrane</keyword>
<evidence type="ECO:0000256" key="1">
    <source>
        <dbReference type="ARBA" id="ARBA00004141"/>
    </source>
</evidence>
<dbReference type="GeneID" id="73471795"/>
<dbReference type="GO" id="GO:0016020">
    <property type="term" value="C:membrane"/>
    <property type="evidence" value="ECO:0007669"/>
    <property type="project" value="UniProtKB-SubCell"/>
</dbReference>
<dbReference type="Proteomes" id="UP000694255">
    <property type="component" value="Unassembled WGS sequence"/>
</dbReference>
<dbReference type="AlphaFoldDB" id="A0A8J5Q8V9"/>
<evidence type="ECO:0000256" key="11">
    <source>
        <dbReference type="RuleBase" id="RU079119"/>
    </source>
</evidence>
<evidence type="ECO:0000313" key="13">
    <source>
        <dbReference type="EMBL" id="KAG7661536.1"/>
    </source>
</evidence>
<keyword evidence="6" id="KW-0564">Palmitate</keyword>
<evidence type="ECO:0000256" key="7">
    <source>
        <dbReference type="ARBA" id="ARBA00023288"/>
    </source>
</evidence>
<feature type="transmembrane region" description="Helical" evidence="11">
    <location>
        <begin position="49"/>
        <end position="74"/>
    </location>
</feature>
<keyword evidence="7" id="KW-0449">Lipoprotein</keyword>